<proteinExistence type="predicted"/>
<dbReference type="Proteomes" id="UP000095743">
    <property type="component" value="Chromosome"/>
</dbReference>
<protein>
    <recommendedName>
        <fullName evidence="3">Peptidase M19</fullName>
    </recommendedName>
</protein>
<name>A0A1D8GM00_9FIRM</name>
<evidence type="ECO:0008006" key="3">
    <source>
        <dbReference type="Google" id="ProtNLM"/>
    </source>
</evidence>
<organism evidence="1 2">
    <name type="scientific">Geosporobacter ferrireducens</name>
    <dbReference type="NCBI Taxonomy" id="1424294"/>
    <lineage>
        <taxon>Bacteria</taxon>
        <taxon>Bacillati</taxon>
        <taxon>Bacillota</taxon>
        <taxon>Clostridia</taxon>
        <taxon>Peptostreptococcales</taxon>
        <taxon>Thermotaleaceae</taxon>
        <taxon>Geosporobacter</taxon>
    </lineage>
</organism>
<dbReference type="EMBL" id="CP017269">
    <property type="protein sequence ID" value="AOT71944.1"/>
    <property type="molecule type" value="Genomic_DNA"/>
</dbReference>
<evidence type="ECO:0000313" key="1">
    <source>
        <dbReference type="EMBL" id="AOT71944.1"/>
    </source>
</evidence>
<dbReference type="STRING" id="1424294.Gferi_21825"/>
<dbReference type="InterPro" id="IPR032466">
    <property type="entry name" value="Metal_Hydrolase"/>
</dbReference>
<dbReference type="Pfam" id="PF01244">
    <property type="entry name" value="Peptidase_M19"/>
    <property type="match status" value="1"/>
</dbReference>
<sequence>MEIADIHSDIIYHIVKERAEGKKQVLDNYHYPILKEAGVSCLIMPLWVEREYQQKRAFQRFIQLLCGFQAEIMDSNHFTLIRGREDLEHRTDDKIAVILGLEGMGFLEQWPYTSEDDEEQIHQIFSFFHPFHIKHAILAWYEINKIASGTGAKARAPLGLSNFGKKVVKRLQTDGYIIDLSHIDDTSFWDVMNEVSVPVICSHSNARKLCNHPRNLTEDQLKAIAACGGLVGINAYWEFIDSEYPSIHRLVDHIDYMVNLMGVEHVAFGFDFTNYIDIYTQDPKLRATVGLESAACIPDLIYLLQERGYSQKEIEAMSCGNFLQYLKKLWI</sequence>
<dbReference type="RefSeq" id="WP_069980260.1">
    <property type="nucleotide sequence ID" value="NZ_CP017269.1"/>
</dbReference>
<dbReference type="SUPFAM" id="SSF51556">
    <property type="entry name" value="Metallo-dependent hydrolases"/>
    <property type="match status" value="1"/>
</dbReference>
<dbReference type="PANTHER" id="PTHR10443">
    <property type="entry name" value="MICROSOMAL DIPEPTIDASE"/>
    <property type="match status" value="1"/>
</dbReference>
<dbReference type="Gene3D" id="3.20.20.140">
    <property type="entry name" value="Metal-dependent hydrolases"/>
    <property type="match status" value="1"/>
</dbReference>
<gene>
    <name evidence="1" type="ORF">Gferi_21825</name>
</gene>
<dbReference type="PROSITE" id="PS51365">
    <property type="entry name" value="RENAL_DIPEPTIDASE_2"/>
    <property type="match status" value="1"/>
</dbReference>
<dbReference type="GO" id="GO:0070573">
    <property type="term" value="F:metallodipeptidase activity"/>
    <property type="evidence" value="ECO:0007669"/>
    <property type="project" value="InterPro"/>
</dbReference>
<dbReference type="OrthoDB" id="9804920at2"/>
<dbReference type="InterPro" id="IPR008257">
    <property type="entry name" value="Pept_M19"/>
</dbReference>
<accession>A0A1D8GM00</accession>
<dbReference type="PANTHER" id="PTHR10443:SF12">
    <property type="entry name" value="DIPEPTIDASE"/>
    <property type="match status" value="1"/>
</dbReference>
<dbReference type="AlphaFoldDB" id="A0A1D8GM00"/>
<dbReference type="KEGG" id="gfe:Gferi_21825"/>
<reference evidence="1 2" key="1">
    <citation type="submission" date="2016-09" db="EMBL/GenBank/DDBJ databases">
        <title>Genomic analysis reveals versatility of anaerobic energy metabolism of Geosporobacter ferrireducens IRF9 of phylum Firmicutes.</title>
        <authorList>
            <person name="Kim S.-J."/>
        </authorList>
    </citation>
    <scope>NUCLEOTIDE SEQUENCE [LARGE SCALE GENOMIC DNA]</scope>
    <source>
        <strain evidence="1 2">IRF9</strain>
    </source>
</reference>
<evidence type="ECO:0000313" key="2">
    <source>
        <dbReference type="Proteomes" id="UP000095743"/>
    </source>
</evidence>
<dbReference type="GO" id="GO:0006508">
    <property type="term" value="P:proteolysis"/>
    <property type="evidence" value="ECO:0007669"/>
    <property type="project" value="InterPro"/>
</dbReference>
<keyword evidence="2" id="KW-1185">Reference proteome</keyword>